<gene>
    <name evidence="1" type="ORF">UJA718_LOCUS36832</name>
</gene>
<sequence>MEVIQVAQYESETSDEEIIKESHDINEQRKKSKFWVKESTFDKPSETEALIENQWSKHYTNYTENGRKVYYRCNKVKRRGPQCSASMCLLYHADSDKVTCYKTEAEHDHYDHKGRGIDGNVKKIIEELYNDGVIKPKQIIRALEARKIKTPTYTQLNNYLIHYKKKKYGSYKISLGELEKWCEDNGDIPIDENKAFVVSYKIIYDEQEYDDEDTEEDSGNKFRVFISSVCLLNIASISSHINADATYKLVWQGFPVLIVGTTDLNKKFHPFGLAICSNEKTKDFEFIFNGIQIGM</sequence>
<evidence type="ECO:0000313" key="1">
    <source>
        <dbReference type="EMBL" id="CAF4712823.1"/>
    </source>
</evidence>
<dbReference type="EMBL" id="CAJOBP010035897">
    <property type="protein sequence ID" value="CAF4712823.1"/>
    <property type="molecule type" value="Genomic_DNA"/>
</dbReference>
<protein>
    <submittedName>
        <fullName evidence="1">Uncharacterized protein</fullName>
    </submittedName>
</protein>
<evidence type="ECO:0000313" key="2">
    <source>
        <dbReference type="Proteomes" id="UP000663873"/>
    </source>
</evidence>
<name>A0A821J4B1_9BILA</name>
<comment type="caution">
    <text evidence="1">The sequence shown here is derived from an EMBL/GenBank/DDBJ whole genome shotgun (WGS) entry which is preliminary data.</text>
</comment>
<proteinExistence type="predicted"/>
<reference evidence="1" key="1">
    <citation type="submission" date="2021-02" db="EMBL/GenBank/DDBJ databases">
        <authorList>
            <person name="Nowell W R."/>
        </authorList>
    </citation>
    <scope>NUCLEOTIDE SEQUENCE</scope>
</reference>
<feature type="non-terminal residue" evidence="1">
    <location>
        <position position="295"/>
    </location>
</feature>
<keyword evidence="2" id="KW-1185">Reference proteome</keyword>
<accession>A0A821J4B1</accession>
<dbReference type="AlphaFoldDB" id="A0A821J4B1"/>
<organism evidence="1 2">
    <name type="scientific">Rotaria socialis</name>
    <dbReference type="NCBI Taxonomy" id="392032"/>
    <lineage>
        <taxon>Eukaryota</taxon>
        <taxon>Metazoa</taxon>
        <taxon>Spiralia</taxon>
        <taxon>Gnathifera</taxon>
        <taxon>Rotifera</taxon>
        <taxon>Eurotatoria</taxon>
        <taxon>Bdelloidea</taxon>
        <taxon>Philodinida</taxon>
        <taxon>Philodinidae</taxon>
        <taxon>Rotaria</taxon>
    </lineage>
</organism>
<dbReference type="Proteomes" id="UP000663873">
    <property type="component" value="Unassembled WGS sequence"/>
</dbReference>